<dbReference type="InterPro" id="IPR036390">
    <property type="entry name" value="WH_DNA-bd_sf"/>
</dbReference>
<accession>A0A650CPN2</accession>
<dbReference type="AlphaFoldDB" id="A0A650CPN2"/>
<gene>
    <name evidence="1" type="ORF">D1868_05240</name>
</gene>
<dbReference type="SUPFAM" id="SSF46785">
    <property type="entry name" value="Winged helix' DNA-binding domain"/>
    <property type="match status" value="1"/>
</dbReference>
<dbReference type="KEGG" id="sazo:D1868_05240"/>
<organism evidence="1 2">
    <name type="scientific">Stygiolobus azoricus</name>
    <dbReference type="NCBI Taxonomy" id="41675"/>
    <lineage>
        <taxon>Archaea</taxon>
        <taxon>Thermoproteota</taxon>
        <taxon>Thermoprotei</taxon>
        <taxon>Sulfolobales</taxon>
        <taxon>Sulfolobaceae</taxon>
        <taxon>Stygiolobus</taxon>
    </lineage>
</organism>
<dbReference type="EMBL" id="CP045483">
    <property type="protein sequence ID" value="QGR19447.1"/>
    <property type="molecule type" value="Genomic_DNA"/>
</dbReference>
<protein>
    <recommendedName>
        <fullName evidence="3">DNA-binding protein</fullName>
    </recommendedName>
</protein>
<evidence type="ECO:0008006" key="3">
    <source>
        <dbReference type="Google" id="ProtNLM"/>
    </source>
</evidence>
<sequence>MDILERILQKPRLIKSYYYGVNLVIVINAAEKLYAEGKKPCIINFDKIKWEFYPYEIKFKMLCDNDSENLVFEAEKVSEIPLKFRLVTSAKVFNINCDIATVERIGNNLYKILLDGEVITFQVKEGKLIERPMTRIDQEILNLLNENGGTMTVKELVDIISFKLRVSKDYVRNELAFLKTSGKVEIEKSTVKLIR</sequence>
<dbReference type="OrthoDB" id="34577at2157"/>
<name>A0A650CPN2_9CREN</name>
<dbReference type="GeneID" id="42798452"/>
<dbReference type="RefSeq" id="WP_156006227.1">
    <property type="nucleotide sequence ID" value="NZ_CP045483.1"/>
</dbReference>
<keyword evidence="2" id="KW-1185">Reference proteome</keyword>
<evidence type="ECO:0000313" key="1">
    <source>
        <dbReference type="EMBL" id="QGR19447.1"/>
    </source>
</evidence>
<dbReference type="Proteomes" id="UP000423396">
    <property type="component" value="Chromosome"/>
</dbReference>
<proteinExistence type="predicted"/>
<reference evidence="1 2" key="1">
    <citation type="submission" date="2019-10" db="EMBL/GenBank/DDBJ databases">
        <title>Genome Sequences from Six Type Strain Members of the Archaeal Family Sulfolobaceae: Acidianus ambivalens, Acidianus infernus, Metallosphaera prunae, Stygiolobus azoricus, Sulfolobus metallicus, and Sulfurisphaera ohwakuensis.</title>
        <authorList>
            <person name="Counts J.A."/>
            <person name="Kelly R.M."/>
        </authorList>
    </citation>
    <scope>NUCLEOTIDE SEQUENCE [LARGE SCALE GENOMIC DNA]</scope>
    <source>
        <strain evidence="1 2">FC6</strain>
    </source>
</reference>
<evidence type="ECO:0000313" key="2">
    <source>
        <dbReference type="Proteomes" id="UP000423396"/>
    </source>
</evidence>